<sequence>MSRRYKVLIEQDETGVYIATASALPGVVEQGDTVDEAFENMGAAMRFTLDSMLEEGEELPPSDAPHSVEVRDIELVV</sequence>
<dbReference type="PANTHER" id="PTHR34504:SF2">
    <property type="entry name" value="UPF0150 PROTEIN SSL0259"/>
    <property type="match status" value="1"/>
</dbReference>
<organism evidence="2">
    <name type="scientific">uncultured Rubrobacteraceae bacterium</name>
    <dbReference type="NCBI Taxonomy" id="349277"/>
    <lineage>
        <taxon>Bacteria</taxon>
        <taxon>Bacillati</taxon>
        <taxon>Actinomycetota</taxon>
        <taxon>Rubrobacteria</taxon>
        <taxon>Rubrobacterales</taxon>
        <taxon>Rubrobacteraceae</taxon>
        <taxon>environmental samples</taxon>
    </lineage>
</organism>
<dbReference type="InterPro" id="IPR035069">
    <property type="entry name" value="TTHA1013/TTHA0281-like"/>
</dbReference>
<proteinExistence type="predicted"/>
<dbReference type="PANTHER" id="PTHR34504">
    <property type="entry name" value="ANTITOXIN HICB"/>
    <property type="match status" value="1"/>
</dbReference>
<accession>A0A6J4R4E3</accession>
<gene>
    <name evidence="2" type="ORF">AVDCRST_MAG58-3092</name>
</gene>
<dbReference type="SUPFAM" id="SSF143100">
    <property type="entry name" value="TTHA1013/TTHA0281-like"/>
    <property type="match status" value="1"/>
</dbReference>
<feature type="domain" description="HicB-like antitoxin of toxin-antitoxin system" evidence="1">
    <location>
        <begin position="5"/>
        <end position="63"/>
    </location>
</feature>
<dbReference type="EMBL" id="CADCVF010000065">
    <property type="protein sequence ID" value="CAA9463906.1"/>
    <property type="molecule type" value="Genomic_DNA"/>
</dbReference>
<dbReference type="Pfam" id="PF15919">
    <property type="entry name" value="HicB_lk_antitox"/>
    <property type="match status" value="1"/>
</dbReference>
<evidence type="ECO:0000259" key="1">
    <source>
        <dbReference type="Pfam" id="PF15919"/>
    </source>
</evidence>
<reference evidence="2" key="1">
    <citation type="submission" date="2020-02" db="EMBL/GenBank/DDBJ databases">
        <authorList>
            <person name="Meier V. D."/>
        </authorList>
    </citation>
    <scope>NUCLEOTIDE SEQUENCE</scope>
    <source>
        <strain evidence="2">AVDCRST_MAG58</strain>
    </source>
</reference>
<evidence type="ECO:0000313" key="2">
    <source>
        <dbReference type="EMBL" id="CAA9463906.1"/>
    </source>
</evidence>
<dbReference type="Gene3D" id="3.30.160.250">
    <property type="match status" value="1"/>
</dbReference>
<name>A0A6J4R4E3_9ACTN</name>
<protein>
    <recommendedName>
        <fullName evidence="1">HicB-like antitoxin of toxin-antitoxin system domain-containing protein</fullName>
    </recommendedName>
</protein>
<dbReference type="AlphaFoldDB" id="A0A6J4R4E3"/>
<dbReference type="InterPro" id="IPR031807">
    <property type="entry name" value="HicB-like"/>
</dbReference>
<dbReference type="InterPro" id="IPR051404">
    <property type="entry name" value="TA_system_antitoxin"/>
</dbReference>